<keyword evidence="5" id="KW-0472">Membrane</keyword>
<dbReference type="InterPro" id="IPR022049">
    <property type="entry name" value="FAM69_kinase_dom"/>
</dbReference>
<evidence type="ECO:0000256" key="4">
    <source>
        <dbReference type="ARBA" id="ARBA00022729"/>
    </source>
</evidence>
<keyword evidence="4" id="KW-0732">Signal</keyword>
<dbReference type="PANTHER" id="PTHR32073:SF7">
    <property type="entry name" value="GH11358P"/>
    <property type="match status" value="1"/>
</dbReference>
<keyword evidence="8" id="KW-1185">Reference proteome</keyword>
<dbReference type="InterPro" id="IPR020519">
    <property type="entry name" value="DIPK2A/B"/>
</dbReference>
<reference evidence="7" key="1">
    <citation type="submission" date="2023-03" db="EMBL/GenBank/DDBJ databases">
        <title>Chromosome-level genomes of two armyworms, Mythimna separata and Mythimna loreyi, provide insights into the biosynthesis and reception of sex pheromones.</title>
        <authorList>
            <person name="Zhao H."/>
        </authorList>
    </citation>
    <scope>NUCLEOTIDE SEQUENCE</scope>
    <source>
        <strain evidence="7">BeijingLab</strain>
        <tissue evidence="7">Pupa</tissue>
    </source>
</reference>
<comment type="subcellular location">
    <subcellularLocation>
        <location evidence="1">Secreted</location>
    </subcellularLocation>
</comment>
<sequence length="413" mass="47920">MIDKNYEATMLRRRFIKRIILVVTAFFFSFYLSVFLFGDWKSPKVMFLTDLNRCPACYGITICPELYSNQVILESSTTWSSMFNAKNIFYGYTKSNRRVILKKLAHNSEFKTFDDNLCKIFKLKSNCKPVHLLNLSSIDDKLIKLVEYDLKKPDPNPRKGLIMCPYAYSLFDFILPVLNSKREQVDIVNIWTMLSLNPEPIILQVLTKTNGWPVPAYAGVCGRLEIVAYEGEPLSSLTQVPWHRKLKFAKKMLDAAMDFTFKHDRFRFYLMDWSLDNIVVNEKDDVTFVDLEDIVVLDKHISPKADLPNWYQRYGREAMGSGFSFSLDSMCKHHLSDHNIWAACYILAGDEDPYLYPIPKEVNASRPHLDKLLKDCVNGVDSEDRFKTITKLQHVIEDMMVDKNILGYSAVVR</sequence>
<evidence type="ECO:0000313" key="7">
    <source>
        <dbReference type="EMBL" id="KAJ8710217.1"/>
    </source>
</evidence>
<evidence type="ECO:0000256" key="5">
    <source>
        <dbReference type="SAM" id="Phobius"/>
    </source>
</evidence>
<keyword evidence="5" id="KW-0812">Transmembrane</keyword>
<protein>
    <recommendedName>
        <fullName evidence="6">FAM69 protein-kinase domain-containing protein</fullName>
    </recommendedName>
</protein>
<dbReference type="EMBL" id="JARGEI010000023">
    <property type="protein sequence ID" value="KAJ8710217.1"/>
    <property type="molecule type" value="Genomic_DNA"/>
</dbReference>
<dbReference type="Proteomes" id="UP001231518">
    <property type="component" value="Chromosome 23"/>
</dbReference>
<evidence type="ECO:0000313" key="8">
    <source>
        <dbReference type="Proteomes" id="UP001231518"/>
    </source>
</evidence>
<evidence type="ECO:0000256" key="2">
    <source>
        <dbReference type="ARBA" id="ARBA00006338"/>
    </source>
</evidence>
<evidence type="ECO:0000259" key="6">
    <source>
        <dbReference type="Pfam" id="PF12260"/>
    </source>
</evidence>
<feature type="domain" description="FAM69 protein-kinase" evidence="6">
    <location>
        <begin position="191"/>
        <end position="378"/>
    </location>
</feature>
<name>A0AAD7YBS6_MYTSE</name>
<feature type="transmembrane region" description="Helical" evidence="5">
    <location>
        <begin position="20"/>
        <end position="38"/>
    </location>
</feature>
<comment type="caution">
    <text evidence="7">The sequence shown here is derived from an EMBL/GenBank/DDBJ whole genome shotgun (WGS) entry which is preliminary data.</text>
</comment>
<comment type="similarity">
    <text evidence="2">Belongs to the DIPK family.</text>
</comment>
<keyword evidence="5" id="KW-1133">Transmembrane helix</keyword>
<proteinExistence type="inferred from homology"/>
<accession>A0AAD7YBS6</accession>
<gene>
    <name evidence="7" type="ORF">PYW07_009583</name>
</gene>
<dbReference type="AlphaFoldDB" id="A0AAD7YBS6"/>
<organism evidence="7 8">
    <name type="scientific">Mythimna separata</name>
    <name type="common">Oriental armyworm</name>
    <name type="synonym">Pseudaletia separata</name>
    <dbReference type="NCBI Taxonomy" id="271217"/>
    <lineage>
        <taxon>Eukaryota</taxon>
        <taxon>Metazoa</taxon>
        <taxon>Ecdysozoa</taxon>
        <taxon>Arthropoda</taxon>
        <taxon>Hexapoda</taxon>
        <taxon>Insecta</taxon>
        <taxon>Pterygota</taxon>
        <taxon>Neoptera</taxon>
        <taxon>Endopterygota</taxon>
        <taxon>Lepidoptera</taxon>
        <taxon>Glossata</taxon>
        <taxon>Ditrysia</taxon>
        <taxon>Noctuoidea</taxon>
        <taxon>Noctuidae</taxon>
        <taxon>Noctuinae</taxon>
        <taxon>Hadenini</taxon>
        <taxon>Mythimna</taxon>
    </lineage>
</organism>
<dbReference type="Pfam" id="PF12260">
    <property type="entry name" value="PIP49_C"/>
    <property type="match status" value="1"/>
</dbReference>
<evidence type="ECO:0000256" key="3">
    <source>
        <dbReference type="ARBA" id="ARBA00022525"/>
    </source>
</evidence>
<evidence type="ECO:0000256" key="1">
    <source>
        <dbReference type="ARBA" id="ARBA00004613"/>
    </source>
</evidence>
<dbReference type="PANTHER" id="PTHR32073">
    <property type="entry name" value="GH11358P"/>
    <property type="match status" value="1"/>
</dbReference>
<keyword evidence="3" id="KW-0964">Secreted</keyword>
<dbReference type="GO" id="GO:0005576">
    <property type="term" value="C:extracellular region"/>
    <property type="evidence" value="ECO:0007669"/>
    <property type="project" value="UniProtKB-SubCell"/>
</dbReference>